<evidence type="ECO:0000313" key="3">
    <source>
        <dbReference type="Proteomes" id="UP000285060"/>
    </source>
</evidence>
<feature type="transmembrane region" description="Helical" evidence="1">
    <location>
        <begin position="12"/>
        <end position="30"/>
    </location>
</feature>
<keyword evidence="1" id="KW-0472">Membrane</keyword>
<gene>
    <name evidence="2" type="ORF">DYB32_003501</name>
</gene>
<organism evidence="2 3">
    <name type="scientific">Aphanomyces invadans</name>
    <dbReference type="NCBI Taxonomy" id="157072"/>
    <lineage>
        <taxon>Eukaryota</taxon>
        <taxon>Sar</taxon>
        <taxon>Stramenopiles</taxon>
        <taxon>Oomycota</taxon>
        <taxon>Saprolegniomycetes</taxon>
        <taxon>Saprolegniales</taxon>
        <taxon>Verrucalvaceae</taxon>
        <taxon>Aphanomyces</taxon>
    </lineage>
</organism>
<protein>
    <submittedName>
        <fullName evidence="2">Uncharacterized protein</fullName>
    </submittedName>
</protein>
<feature type="transmembrane region" description="Helical" evidence="1">
    <location>
        <begin position="261"/>
        <end position="281"/>
    </location>
</feature>
<name>A0A418B0H8_9STRA</name>
<dbReference type="Proteomes" id="UP000285060">
    <property type="component" value="Unassembled WGS sequence"/>
</dbReference>
<accession>A0A418B0H8</accession>
<dbReference type="VEuPathDB" id="FungiDB:H310_08996"/>
<reference evidence="2 3" key="1">
    <citation type="submission" date="2018-08" db="EMBL/GenBank/DDBJ databases">
        <title>Aphanomyces genome sequencing and annotation.</title>
        <authorList>
            <person name="Minardi D."/>
            <person name="Oidtmann B."/>
            <person name="Van Der Giezen M."/>
            <person name="Studholme D.J."/>
        </authorList>
    </citation>
    <scope>NUCLEOTIDE SEQUENCE [LARGE SCALE GENOMIC DNA]</scope>
    <source>
        <strain evidence="2 3">NJM0002</strain>
    </source>
</reference>
<evidence type="ECO:0000313" key="2">
    <source>
        <dbReference type="EMBL" id="RHY31432.1"/>
    </source>
</evidence>
<comment type="caution">
    <text evidence="2">The sequence shown here is derived from an EMBL/GenBank/DDBJ whole genome shotgun (WGS) entry which is preliminary data.</text>
</comment>
<keyword evidence="3" id="KW-1185">Reference proteome</keyword>
<dbReference type="AlphaFoldDB" id="A0A418B0H8"/>
<keyword evidence="1" id="KW-1133">Transmembrane helix</keyword>
<dbReference type="EMBL" id="QUSY01000214">
    <property type="protein sequence ID" value="RHY31432.1"/>
    <property type="molecule type" value="Genomic_DNA"/>
</dbReference>
<sequence length="287" mass="31055">MLVCCRMWSTGHSTMFGVGLAASGGVFMYIGHKVKAASSRALRDTHAILESKDIATISATPSHEQQSEYVSFSGRLKPFDSPLLKSAIMRRMNSDVHDAIRLKSTTYQRAEEAAGHVLVHTETKVSESEAGGIVAVEPFMATSSKVLLKDSVYYRSLYRAGEDEFKPAVDSSVSIFSEAPKTKTIGFRTTERLIPVDQVVSGVGVVEGRLVPGATGAPKLEWVLIHPDHDKVHNRPSFVVYGDKSDLVRARKQQAATLDDIGDVLSVIGAVGVVIGAFSIYKSTSNK</sequence>
<evidence type="ECO:0000256" key="1">
    <source>
        <dbReference type="SAM" id="Phobius"/>
    </source>
</evidence>
<proteinExistence type="predicted"/>
<keyword evidence="1" id="KW-0812">Transmembrane</keyword>